<evidence type="ECO:0000313" key="2">
    <source>
        <dbReference type="EMBL" id="KAK9071752.1"/>
    </source>
</evidence>
<gene>
    <name evidence="2" type="ORF">SSX86_008181</name>
</gene>
<evidence type="ECO:0000313" key="3">
    <source>
        <dbReference type="Proteomes" id="UP001408789"/>
    </source>
</evidence>
<feature type="compositionally biased region" description="Low complexity" evidence="1">
    <location>
        <begin position="108"/>
        <end position="117"/>
    </location>
</feature>
<protein>
    <submittedName>
        <fullName evidence="2">Uncharacterized protein</fullName>
    </submittedName>
</protein>
<evidence type="ECO:0000256" key="1">
    <source>
        <dbReference type="SAM" id="MobiDB-lite"/>
    </source>
</evidence>
<organism evidence="2 3">
    <name type="scientific">Deinandra increscens subsp. villosa</name>
    <dbReference type="NCBI Taxonomy" id="3103831"/>
    <lineage>
        <taxon>Eukaryota</taxon>
        <taxon>Viridiplantae</taxon>
        <taxon>Streptophyta</taxon>
        <taxon>Embryophyta</taxon>
        <taxon>Tracheophyta</taxon>
        <taxon>Spermatophyta</taxon>
        <taxon>Magnoliopsida</taxon>
        <taxon>eudicotyledons</taxon>
        <taxon>Gunneridae</taxon>
        <taxon>Pentapetalae</taxon>
        <taxon>asterids</taxon>
        <taxon>campanulids</taxon>
        <taxon>Asterales</taxon>
        <taxon>Asteraceae</taxon>
        <taxon>Asteroideae</taxon>
        <taxon>Heliantheae alliance</taxon>
        <taxon>Madieae</taxon>
        <taxon>Madiinae</taxon>
        <taxon>Deinandra</taxon>
    </lineage>
</organism>
<feature type="compositionally biased region" description="Basic and acidic residues" evidence="1">
    <location>
        <begin position="119"/>
        <end position="132"/>
    </location>
</feature>
<sequence>MASKEVICVADSDEEPSVEYTPSPEDYVPSSPETEGATVGVIRPTPVPAGFLSPIRRRTSDDSPDHPAPTATAGGAATMDASSSTDPFAGRDRSVKTFVATPGGGRRGFTPGRAPGPSRTREVRRTPDEPAPKRRYVFQLPHLAWMPGQVQHWRMIEEFPSCYALGESSLPDPSRRVPMGISPFTDEPISDTVPLLVARLRRIEADLGELDADVRQLPTTPEMARLRNQMSALIGRMGDADNAMGSLHAHMTGVSMATTDLLLSHESLQRRVSALEFVSGRLLATLHAMTHAPPFYYMPPGPPPPPPAF</sequence>
<feature type="region of interest" description="Disordered" evidence="1">
    <location>
        <begin position="1"/>
        <end position="132"/>
    </location>
</feature>
<name>A0AAP0DFE6_9ASTR</name>
<feature type="compositionally biased region" description="Low complexity" evidence="1">
    <location>
        <begin position="68"/>
        <end position="87"/>
    </location>
</feature>
<dbReference type="Proteomes" id="UP001408789">
    <property type="component" value="Unassembled WGS sequence"/>
</dbReference>
<accession>A0AAP0DFE6</accession>
<dbReference type="EMBL" id="JBCNJP010000010">
    <property type="protein sequence ID" value="KAK9071752.1"/>
    <property type="molecule type" value="Genomic_DNA"/>
</dbReference>
<reference evidence="2 3" key="1">
    <citation type="submission" date="2024-04" db="EMBL/GenBank/DDBJ databases">
        <title>The reference genome of an endangered Asteraceae, Deinandra increscens subsp. villosa, native to the Central Coast of California.</title>
        <authorList>
            <person name="Guilliams M."/>
            <person name="Hasenstab-Lehman K."/>
            <person name="Meyer R."/>
            <person name="Mcevoy S."/>
        </authorList>
    </citation>
    <scope>NUCLEOTIDE SEQUENCE [LARGE SCALE GENOMIC DNA]</scope>
    <source>
        <tissue evidence="2">Leaf</tissue>
    </source>
</reference>
<dbReference type="AlphaFoldDB" id="A0AAP0DFE6"/>
<comment type="caution">
    <text evidence="2">The sequence shown here is derived from an EMBL/GenBank/DDBJ whole genome shotgun (WGS) entry which is preliminary data.</text>
</comment>
<keyword evidence="3" id="KW-1185">Reference proteome</keyword>
<proteinExistence type="predicted"/>